<keyword evidence="5" id="KW-1185">Reference proteome</keyword>
<comment type="subcellular location">
    <subcellularLocation>
        <location evidence="1">Nucleus</location>
    </subcellularLocation>
</comment>
<dbReference type="PANTHER" id="PTHR19303:SF73">
    <property type="entry name" value="PROTEIN PDC2"/>
    <property type="match status" value="1"/>
</dbReference>
<evidence type="ECO:0000259" key="3">
    <source>
        <dbReference type="PROSITE" id="PS51253"/>
    </source>
</evidence>
<dbReference type="GO" id="GO:0003677">
    <property type="term" value="F:DNA binding"/>
    <property type="evidence" value="ECO:0007669"/>
    <property type="project" value="UniProtKB-KW"/>
</dbReference>
<dbReference type="Pfam" id="PF03221">
    <property type="entry name" value="HTH_Tnp_Tc5"/>
    <property type="match status" value="1"/>
</dbReference>
<feature type="domain" description="HTH CENPB-type" evidence="3">
    <location>
        <begin position="63"/>
        <end position="134"/>
    </location>
</feature>
<name>A0A5E4MC80_9HEMI</name>
<protein>
    <submittedName>
        <fullName evidence="4">DDE superfamily endonuclease domain,Homeobox domain-like,HTH CenpB-type DNA-binding domain,Winged helix</fullName>
    </submittedName>
</protein>
<dbReference type="InterPro" id="IPR004875">
    <property type="entry name" value="DDE_SF_endonuclease_dom"/>
</dbReference>
<dbReference type="Proteomes" id="UP000325440">
    <property type="component" value="Unassembled WGS sequence"/>
</dbReference>
<dbReference type="SMART" id="SM00674">
    <property type="entry name" value="CENPB"/>
    <property type="match status" value="1"/>
</dbReference>
<keyword evidence="4" id="KW-0540">Nuclease</keyword>
<organism evidence="4 5">
    <name type="scientific">Cinara cedri</name>
    <dbReference type="NCBI Taxonomy" id="506608"/>
    <lineage>
        <taxon>Eukaryota</taxon>
        <taxon>Metazoa</taxon>
        <taxon>Ecdysozoa</taxon>
        <taxon>Arthropoda</taxon>
        <taxon>Hexapoda</taxon>
        <taxon>Insecta</taxon>
        <taxon>Pterygota</taxon>
        <taxon>Neoptera</taxon>
        <taxon>Paraneoptera</taxon>
        <taxon>Hemiptera</taxon>
        <taxon>Sternorrhyncha</taxon>
        <taxon>Aphidomorpha</taxon>
        <taxon>Aphidoidea</taxon>
        <taxon>Aphididae</taxon>
        <taxon>Lachninae</taxon>
        <taxon>Cinara</taxon>
    </lineage>
</organism>
<dbReference type="Pfam" id="PF03184">
    <property type="entry name" value="DDE_1"/>
    <property type="match status" value="1"/>
</dbReference>
<dbReference type="InterPro" id="IPR050863">
    <property type="entry name" value="CenT-Element_Derived"/>
</dbReference>
<keyword evidence="4" id="KW-0378">Hydrolase</keyword>
<evidence type="ECO:0000256" key="2">
    <source>
        <dbReference type="ARBA" id="ARBA00023125"/>
    </source>
</evidence>
<dbReference type="GO" id="GO:0005634">
    <property type="term" value="C:nucleus"/>
    <property type="evidence" value="ECO:0007669"/>
    <property type="project" value="UniProtKB-SubCell"/>
</dbReference>
<keyword evidence="4" id="KW-0255">Endonuclease</keyword>
<reference evidence="4 5" key="1">
    <citation type="submission" date="2019-08" db="EMBL/GenBank/DDBJ databases">
        <authorList>
            <person name="Alioto T."/>
            <person name="Alioto T."/>
            <person name="Gomez Garrido J."/>
        </authorList>
    </citation>
    <scope>NUCLEOTIDE SEQUENCE [LARGE SCALE GENOMIC DNA]</scope>
</reference>
<accession>A0A5E4MC80</accession>
<sequence>MSRVRKDLSLAQKLEIIDKIKLQPPGCSTRCLSEILGIPKSTIARIQLQEQILREQALSQVTTRKRKREGKDSDVDEALTQWFTLATSRGVQVSGSILKVKSEDLARKVGNDEFKATEGWLSRWKVRHDIKFKRAHGEKASINSDGADEWKLTKLPQILAKCSLEDVYNADETGLYYRATPDGSLCFKHELIAGSKKAMERITLLCCVNVSGTDKKKLLMIGKSKKPRCFQQISLQKLPVEYHSNKNVWMTSAIFIEWLQRWDTELDKTKKAICLILDNCTAHPNVSLKNIKFEFLPPNSTSLIQPLDMGAIQNLKVKYRATLVNYILEKIEDNLLESQSTAIDISKKINILQAIQFISDSWRDVSSQTIKNCFRKCGYHTIDQQLEPNSEEYDIVRALNNVEFEHLDSNVQCYDQNENVDDAIIQSIQDKHDSDEDTDEEPDPPIRLQEAKKCLETLRLFFLQQENEGSPINALDACSDYIRQQSIIRKKQSNIHSFFK</sequence>
<evidence type="ECO:0000313" key="4">
    <source>
        <dbReference type="EMBL" id="VVC27512.1"/>
    </source>
</evidence>
<gene>
    <name evidence="4" type="ORF">CINCED_3A012071</name>
</gene>
<dbReference type="InterPro" id="IPR006600">
    <property type="entry name" value="HTH_CenpB_DNA-bd_dom"/>
</dbReference>
<dbReference type="OrthoDB" id="6596490at2759"/>
<dbReference type="AlphaFoldDB" id="A0A5E4MC80"/>
<evidence type="ECO:0000313" key="5">
    <source>
        <dbReference type="Proteomes" id="UP000325440"/>
    </source>
</evidence>
<dbReference type="PANTHER" id="PTHR19303">
    <property type="entry name" value="TRANSPOSON"/>
    <property type="match status" value="1"/>
</dbReference>
<evidence type="ECO:0000256" key="1">
    <source>
        <dbReference type="ARBA" id="ARBA00004123"/>
    </source>
</evidence>
<dbReference type="SUPFAM" id="SSF46689">
    <property type="entry name" value="Homeodomain-like"/>
    <property type="match status" value="1"/>
</dbReference>
<dbReference type="Gene3D" id="1.10.10.60">
    <property type="entry name" value="Homeodomain-like"/>
    <property type="match status" value="2"/>
</dbReference>
<keyword evidence="4" id="KW-0371">Homeobox</keyword>
<dbReference type="InterPro" id="IPR009057">
    <property type="entry name" value="Homeodomain-like_sf"/>
</dbReference>
<proteinExistence type="predicted"/>
<dbReference type="PROSITE" id="PS51253">
    <property type="entry name" value="HTH_CENPB"/>
    <property type="match status" value="1"/>
</dbReference>
<dbReference type="EMBL" id="CABPRJ010000158">
    <property type="protein sequence ID" value="VVC27512.1"/>
    <property type="molecule type" value="Genomic_DNA"/>
</dbReference>
<keyword evidence="2 4" id="KW-0238">DNA-binding</keyword>
<dbReference type="GO" id="GO:0004519">
    <property type="term" value="F:endonuclease activity"/>
    <property type="evidence" value="ECO:0007669"/>
    <property type="project" value="UniProtKB-KW"/>
</dbReference>